<feature type="compositionally biased region" description="Acidic residues" evidence="1">
    <location>
        <begin position="104"/>
        <end position="114"/>
    </location>
</feature>
<protein>
    <submittedName>
        <fullName evidence="2">Uncharacterized protein</fullName>
    </submittedName>
</protein>
<organism evidence="2 3">
    <name type="scientific">Desmophyllum pertusum</name>
    <dbReference type="NCBI Taxonomy" id="174260"/>
    <lineage>
        <taxon>Eukaryota</taxon>
        <taxon>Metazoa</taxon>
        <taxon>Cnidaria</taxon>
        <taxon>Anthozoa</taxon>
        <taxon>Hexacorallia</taxon>
        <taxon>Scleractinia</taxon>
        <taxon>Caryophylliina</taxon>
        <taxon>Caryophylliidae</taxon>
        <taxon>Desmophyllum</taxon>
    </lineage>
</organism>
<gene>
    <name evidence="2" type="ORF">OS493_000432</name>
</gene>
<feature type="region of interest" description="Disordered" evidence="1">
    <location>
        <begin position="95"/>
        <end position="145"/>
    </location>
</feature>
<proteinExistence type="predicted"/>
<accession>A0A9X0AAQ5</accession>
<keyword evidence="3" id="KW-1185">Reference proteome</keyword>
<dbReference type="Proteomes" id="UP001163046">
    <property type="component" value="Unassembled WGS sequence"/>
</dbReference>
<sequence>MFSQVVCLAESFFDILKSTESDAERTRLKHAISSGYNLSRRQASSLYKISRMKERAIAVSEACQKAEQIKSRHRYLAKAEQRAFLTSQGVDSDAYKLEGSSSEDNSEDEEEDISESEKGGLAEEDPISSQSLEEKESSSRSQRPMAGSCIVANAHGTTEKNDATTVVLDILGEVRFNWFAFVRLLQPKFESRGYTDDVFDQFLLEFASQLPNPGPSLISSIAVASSDEEIEQSVVPTSRSCDISEEYISKKLNQIKEKVRDPQKEKHLTFKLLQQKLEEHYGRHFSIGTVVQLCIPRNKRRLSSKLYKGVANIKYQRARKGFSLKYNPDTKWSRSFYKSLDKLQCDGTNSLLLNRTTTKLDSILTPPTHTKAMGTLE</sequence>
<evidence type="ECO:0000313" key="2">
    <source>
        <dbReference type="EMBL" id="KAJ7394614.1"/>
    </source>
</evidence>
<evidence type="ECO:0000313" key="3">
    <source>
        <dbReference type="Proteomes" id="UP001163046"/>
    </source>
</evidence>
<evidence type="ECO:0000256" key="1">
    <source>
        <dbReference type="SAM" id="MobiDB-lite"/>
    </source>
</evidence>
<name>A0A9X0AAQ5_9CNID</name>
<dbReference type="AlphaFoldDB" id="A0A9X0AAQ5"/>
<reference evidence="2" key="1">
    <citation type="submission" date="2023-01" db="EMBL/GenBank/DDBJ databases">
        <title>Genome assembly of the deep-sea coral Lophelia pertusa.</title>
        <authorList>
            <person name="Herrera S."/>
            <person name="Cordes E."/>
        </authorList>
    </citation>
    <scope>NUCLEOTIDE SEQUENCE</scope>
    <source>
        <strain evidence="2">USNM1676648</strain>
        <tissue evidence="2">Polyp</tissue>
    </source>
</reference>
<dbReference type="EMBL" id="MU825396">
    <property type="protein sequence ID" value="KAJ7394614.1"/>
    <property type="molecule type" value="Genomic_DNA"/>
</dbReference>
<comment type="caution">
    <text evidence="2">The sequence shown here is derived from an EMBL/GenBank/DDBJ whole genome shotgun (WGS) entry which is preliminary data.</text>
</comment>